<dbReference type="InterPro" id="IPR029068">
    <property type="entry name" value="Glyas_Bleomycin-R_OHBP_Dase"/>
</dbReference>
<dbReference type="InterPro" id="IPR037523">
    <property type="entry name" value="VOC_core"/>
</dbReference>
<feature type="compositionally biased region" description="Polar residues" evidence="1">
    <location>
        <begin position="422"/>
        <end position="442"/>
    </location>
</feature>
<dbReference type="CDD" id="cd07262">
    <property type="entry name" value="VOC_like"/>
    <property type="match status" value="1"/>
</dbReference>
<feature type="compositionally biased region" description="Low complexity" evidence="1">
    <location>
        <begin position="198"/>
        <end position="216"/>
    </location>
</feature>
<evidence type="ECO:0000259" key="2">
    <source>
        <dbReference type="PROSITE" id="PS51819"/>
    </source>
</evidence>
<dbReference type="Pfam" id="PF00903">
    <property type="entry name" value="Glyoxalase"/>
    <property type="match status" value="1"/>
</dbReference>
<dbReference type="STRING" id="5098.A0A507QPZ9"/>
<dbReference type="InterPro" id="IPR004360">
    <property type="entry name" value="Glyas_Fos-R_dOase_dom"/>
</dbReference>
<dbReference type="Gene3D" id="3.10.180.10">
    <property type="entry name" value="2,3-Dihydroxybiphenyl 1,2-Dioxygenase, domain 1"/>
    <property type="match status" value="1"/>
</dbReference>
<feature type="compositionally biased region" description="Polar residues" evidence="1">
    <location>
        <begin position="373"/>
        <end position="382"/>
    </location>
</feature>
<feature type="region of interest" description="Disordered" evidence="1">
    <location>
        <begin position="535"/>
        <end position="618"/>
    </location>
</feature>
<feature type="compositionally biased region" description="Basic residues" evidence="1">
    <location>
        <begin position="545"/>
        <end position="557"/>
    </location>
</feature>
<feature type="compositionally biased region" description="Polar residues" evidence="1">
    <location>
        <begin position="222"/>
        <end position="238"/>
    </location>
</feature>
<feature type="compositionally biased region" description="Basic residues" evidence="1">
    <location>
        <begin position="449"/>
        <end position="470"/>
    </location>
</feature>
<reference evidence="3 4" key="1">
    <citation type="submission" date="2019-06" db="EMBL/GenBank/DDBJ databases">
        <title>Wine fermentation using esterase from Monascus purpureus.</title>
        <authorList>
            <person name="Geng C."/>
            <person name="Zhang Y."/>
        </authorList>
    </citation>
    <scope>NUCLEOTIDE SEQUENCE [LARGE SCALE GENOMIC DNA]</scope>
    <source>
        <strain evidence="3">HQ1</strain>
    </source>
</reference>
<protein>
    <recommendedName>
        <fullName evidence="2">VOC domain-containing protein</fullName>
    </recommendedName>
</protein>
<dbReference type="SUPFAM" id="SSF54593">
    <property type="entry name" value="Glyoxalase/Bleomycin resistance protein/Dihydroxybiphenyl dioxygenase"/>
    <property type="match status" value="1"/>
</dbReference>
<organism evidence="3 4">
    <name type="scientific">Monascus purpureus</name>
    <name type="common">Red mold</name>
    <name type="synonym">Monascus anka</name>
    <dbReference type="NCBI Taxonomy" id="5098"/>
    <lineage>
        <taxon>Eukaryota</taxon>
        <taxon>Fungi</taxon>
        <taxon>Dikarya</taxon>
        <taxon>Ascomycota</taxon>
        <taxon>Pezizomycotina</taxon>
        <taxon>Eurotiomycetes</taxon>
        <taxon>Eurotiomycetidae</taxon>
        <taxon>Eurotiales</taxon>
        <taxon>Aspergillaceae</taxon>
        <taxon>Monascus</taxon>
    </lineage>
</organism>
<dbReference type="Proteomes" id="UP000319663">
    <property type="component" value="Unassembled WGS sequence"/>
</dbReference>
<feature type="compositionally biased region" description="Low complexity" evidence="1">
    <location>
        <begin position="577"/>
        <end position="592"/>
    </location>
</feature>
<feature type="region of interest" description="Disordered" evidence="1">
    <location>
        <begin position="147"/>
        <end position="238"/>
    </location>
</feature>
<sequence>MPVSHLTLTVSHLPTSTSFFLSCLQPLGYQFIGRHDDYIGFGQERGQPADFWITEQKPGSPAGAAHVAFPAPSKEAVGDFFIHALKAGGKIHGEPKTRDSLSGYYSAAVIDFDGNSIEAVYRPGEEPPAAPKSEVRGPISEARGPTLALLEDGSRSVVSKAPSKVSSVKPPESVASFKSAAKSEANNSRVSKAPTIVQRTTTSSSSSTTTRETQSSGPTYIIHTTQQQPPKSDGDTTAKTVVGTLLGAAAGAAIAYTMAKADSGSSSDSSNIPSQGRSIARELLELALPPRNQSQALPQPPMSAPMQQEQYRAIEAPSPGTYYPQQDARSTVSRSYVSKNPHATTIYEGSEYFPPGAGGSIIDDNGDDGNGRRFSSGSVYSSTRDMPLRAIEYPPPLERSKTFPCNPSTFISSFVDKPRTMDQASSVHSSSTMKAPSKVSNHSIDRLSHHSHSRNSHHSSRHSSTYHHHQASSSYSSPKSQAGGSTASSIHTARHVPLPDRSVASYRSKASAASAYQAPIPENADASTVFLDAVDVDPEDAESRHSRRSHYTHRSSHSHANSHTSRRSSKFDEPVKPSDSVSQVSSVASYSSQRTIKADGGASKVGSRVSSRRGSQVA</sequence>
<feature type="region of interest" description="Disordered" evidence="1">
    <location>
        <begin position="414"/>
        <end position="496"/>
    </location>
</feature>
<dbReference type="PANTHER" id="PTHR35006:SF3">
    <property type="entry name" value="GLYOXALASE FAMILY PROTEIN (AFU_ORTHOLOGUE AFUA_3G06020)"/>
    <property type="match status" value="1"/>
</dbReference>
<feature type="compositionally biased region" description="Low complexity" evidence="1">
    <location>
        <begin position="471"/>
        <end position="485"/>
    </location>
</feature>
<dbReference type="PROSITE" id="PS51819">
    <property type="entry name" value="VOC"/>
    <property type="match status" value="1"/>
</dbReference>
<keyword evidence="4" id="KW-1185">Reference proteome</keyword>
<feature type="domain" description="VOC" evidence="2">
    <location>
        <begin position="2"/>
        <end position="122"/>
    </location>
</feature>
<comment type="caution">
    <text evidence="3">The sequence shown here is derived from an EMBL/GenBank/DDBJ whole genome shotgun (WGS) entry which is preliminary data.</text>
</comment>
<evidence type="ECO:0000313" key="4">
    <source>
        <dbReference type="Proteomes" id="UP000319663"/>
    </source>
</evidence>
<dbReference type="EMBL" id="VIFY01000104">
    <property type="protein sequence ID" value="TQB70538.1"/>
    <property type="molecule type" value="Genomic_DNA"/>
</dbReference>
<gene>
    <name evidence="3" type="ORF">MPDQ_000362</name>
</gene>
<feature type="compositionally biased region" description="Low complexity" evidence="1">
    <location>
        <begin position="600"/>
        <end position="618"/>
    </location>
</feature>
<evidence type="ECO:0000313" key="3">
    <source>
        <dbReference type="EMBL" id="TQB70538.1"/>
    </source>
</evidence>
<proteinExistence type="predicted"/>
<dbReference type="PANTHER" id="PTHR35006">
    <property type="entry name" value="GLYOXALASE FAMILY PROTEIN (AFU_ORTHOLOGUE AFUA_5G14830)"/>
    <property type="match status" value="1"/>
</dbReference>
<accession>A0A507QPZ9</accession>
<feature type="compositionally biased region" description="Low complexity" evidence="1">
    <location>
        <begin position="156"/>
        <end position="176"/>
    </location>
</feature>
<evidence type="ECO:0000256" key="1">
    <source>
        <dbReference type="SAM" id="MobiDB-lite"/>
    </source>
</evidence>
<dbReference type="AlphaFoldDB" id="A0A507QPZ9"/>
<feature type="region of interest" description="Disordered" evidence="1">
    <location>
        <begin position="357"/>
        <end position="382"/>
    </location>
</feature>
<name>A0A507QPZ9_MONPU</name>